<dbReference type="PANTHER" id="PTHR11905">
    <property type="entry name" value="ADAM A DISINTEGRIN AND METALLOPROTEASE DOMAIN"/>
    <property type="match status" value="1"/>
</dbReference>
<keyword evidence="3 5" id="KW-0862">Zinc</keyword>
<keyword evidence="1" id="KW-0645">Protease</keyword>
<feature type="active site" evidence="5">
    <location>
        <position position="354"/>
    </location>
</feature>
<dbReference type="GO" id="GO:0004222">
    <property type="term" value="F:metalloendopeptidase activity"/>
    <property type="evidence" value="ECO:0007669"/>
    <property type="project" value="InterPro"/>
</dbReference>
<feature type="binding site" evidence="5">
    <location>
        <position position="357"/>
    </location>
    <ligand>
        <name>Zn(2+)</name>
        <dbReference type="ChEBI" id="CHEBI:29105"/>
        <note>catalytic</note>
    </ligand>
</feature>
<keyword evidence="2" id="KW-0378">Hydrolase</keyword>
<dbReference type="EMBL" id="GFPF01004958">
    <property type="protein sequence ID" value="MAA16104.1"/>
    <property type="molecule type" value="Transcribed_RNA"/>
</dbReference>
<dbReference type="SUPFAM" id="SSF55486">
    <property type="entry name" value="Metalloproteases ('zincins'), catalytic domain"/>
    <property type="match status" value="1"/>
</dbReference>
<keyword evidence="4" id="KW-0482">Metalloprotease</keyword>
<proteinExistence type="predicted"/>
<organism evidence="7">
    <name type="scientific">Rhipicephalus zambeziensis</name>
    <dbReference type="NCBI Taxonomy" id="60191"/>
    <lineage>
        <taxon>Eukaryota</taxon>
        <taxon>Metazoa</taxon>
        <taxon>Ecdysozoa</taxon>
        <taxon>Arthropoda</taxon>
        <taxon>Chelicerata</taxon>
        <taxon>Arachnida</taxon>
        <taxon>Acari</taxon>
        <taxon>Parasitiformes</taxon>
        <taxon>Ixodida</taxon>
        <taxon>Ixodoidea</taxon>
        <taxon>Ixodidae</taxon>
        <taxon>Rhipicephalinae</taxon>
        <taxon>Rhipicephalus</taxon>
        <taxon>Rhipicephalus</taxon>
    </lineage>
</organism>
<sequence>MHAQSDASCVLLGASLYMTPHKRGQGRVFHFTNMQLATTLVFLCATAAAGLGKPRLVYPRILEGRSSEGKLVLHIHDDLMLNLERASVAAPQLRVLKEEDRASVTQMYDGQEINSNLYQDQDRLATVALNIKEKTAEVTGIVGPNHRIEPLRTMGRSKLELIPHMVHEIKHAKVFDRALSFLEKVNGSRFSARNSDGKTSVPQEVRVEVFIVADKPHHKSFKDTRAALVYICILMNSVNLRMTDMRSPMVKLVLTGMEQPTTEEFLQGTSDLMHSSRTIKEFRTYATNKKADFGNPDIVYLLSGRDVVTDGSDGKLNRNAAGISYVAGICTTFFVGLGEDAPGLFTGMLTMTHEVAHLLGSEHDGSGPYPYIDGHPGARGCLWEYGYLMSYVDKGPNHHQFSSCSIRQMQYVLKLRGQDCWAVVSTTHNVSKKYPGYRNIIKRICVRAFPNIQNVEAEVVKPRGNECKLKCHYSVREEYYTKTYFILKDVPDYTPCGNSMACVRGYCVYANIPRKTIGGREHVAAGTAAGSRKQLVSKEISDTRK</sequence>
<dbReference type="GO" id="GO:0006509">
    <property type="term" value="P:membrane protein ectodomain proteolysis"/>
    <property type="evidence" value="ECO:0007669"/>
    <property type="project" value="TreeGrafter"/>
</dbReference>
<dbReference type="AlphaFoldDB" id="A0A224YQ27"/>
<evidence type="ECO:0000256" key="2">
    <source>
        <dbReference type="ARBA" id="ARBA00022801"/>
    </source>
</evidence>
<dbReference type="InterPro" id="IPR001590">
    <property type="entry name" value="Peptidase_M12B"/>
</dbReference>
<name>A0A224YQ27_9ACAR</name>
<dbReference type="InterPro" id="IPR034030">
    <property type="entry name" value="ZnMc_salivary_gland_MPs"/>
</dbReference>
<protein>
    <submittedName>
        <fullName evidence="7">Reprolysin</fullName>
    </submittedName>
</protein>
<feature type="binding site" evidence="5">
    <location>
        <position position="363"/>
    </location>
    <ligand>
        <name>Zn(2+)</name>
        <dbReference type="ChEBI" id="CHEBI:29105"/>
        <note>catalytic</note>
    </ligand>
</feature>
<dbReference type="PROSITE" id="PS50215">
    <property type="entry name" value="ADAM_MEPRO"/>
    <property type="match status" value="1"/>
</dbReference>
<evidence type="ECO:0000259" key="6">
    <source>
        <dbReference type="PROSITE" id="PS50215"/>
    </source>
</evidence>
<reference evidence="7" key="1">
    <citation type="journal article" date="2017" name="Parasit. Vectors">
        <title>Sialotranscriptomics of Rhipicephalus zambeziensis reveals intricate expression profiles of secretory proteins and suggests tight temporal transcriptional regulation during blood-feeding.</title>
        <authorList>
            <person name="de Castro M.H."/>
            <person name="de Klerk D."/>
            <person name="Pienaar R."/>
            <person name="Rees D.J.G."/>
            <person name="Mans B.J."/>
        </authorList>
    </citation>
    <scope>NUCLEOTIDE SEQUENCE</scope>
    <source>
        <tissue evidence="7">Salivary glands</tissue>
    </source>
</reference>
<comment type="caution">
    <text evidence="5">Lacks conserved residue(s) required for the propagation of feature annotation.</text>
</comment>
<dbReference type="GO" id="GO:0046872">
    <property type="term" value="F:metal ion binding"/>
    <property type="evidence" value="ECO:0007669"/>
    <property type="project" value="UniProtKB-KW"/>
</dbReference>
<dbReference type="Pfam" id="PF01421">
    <property type="entry name" value="Reprolysin"/>
    <property type="match status" value="1"/>
</dbReference>
<feature type="domain" description="Peptidase M12B" evidence="6">
    <location>
        <begin position="205"/>
        <end position="425"/>
    </location>
</feature>
<evidence type="ECO:0000256" key="3">
    <source>
        <dbReference type="ARBA" id="ARBA00022833"/>
    </source>
</evidence>
<evidence type="ECO:0000256" key="4">
    <source>
        <dbReference type="ARBA" id="ARBA00023049"/>
    </source>
</evidence>
<accession>A0A224YQ27</accession>
<dbReference type="InterPro" id="IPR024079">
    <property type="entry name" value="MetalloPept_cat_dom_sf"/>
</dbReference>
<feature type="binding site" evidence="5">
    <location>
        <position position="353"/>
    </location>
    <ligand>
        <name>Zn(2+)</name>
        <dbReference type="ChEBI" id="CHEBI:29105"/>
        <note>catalytic</note>
    </ligand>
</feature>
<dbReference type="Gene3D" id="3.40.390.10">
    <property type="entry name" value="Collagenase (Catalytic Domain)"/>
    <property type="match status" value="1"/>
</dbReference>
<evidence type="ECO:0000256" key="1">
    <source>
        <dbReference type="ARBA" id="ARBA00022670"/>
    </source>
</evidence>
<dbReference type="CDD" id="cd04272">
    <property type="entry name" value="ZnMc_salivary_gland_MPs"/>
    <property type="match status" value="1"/>
</dbReference>
<evidence type="ECO:0000313" key="7">
    <source>
        <dbReference type="EMBL" id="MAA16104.1"/>
    </source>
</evidence>
<keyword evidence="5" id="KW-0479">Metal-binding</keyword>
<dbReference type="PANTHER" id="PTHR11905:SF159">
    <property type="entry name" value="ADAM METALLOPROTEASE"/>
    <property type="match status" value="1"/>
</dbReference>
<evidence type="ECO:0000256" key="5">
    <source>
        <dbReference type="PROSITE-ProRule" id="PRU00276"/>
    </source>
</evidence>